<accession>A0A0N5A414</accession>
<evidence type="ECO:0000313" key="6">
    <source>
        <dbReference type="Proteomes" id="UP000038045"/>
    </source>
</evidence>
<evidence type="ECO:0000256" key="1">
    <source>
        <dbReference type="ARBA" id="ARBA00022723"/>
    </source>
</evidence>
<protein>
    <submittedName>
        <fullName evidence="7">RING-type domain-containing protein</fullName>
    </submittedName>
</protein>
<dbReference type="InterPro" id="IPR001841">
    <property type="entry name" value="Znf_RING"/>
</dbReference>
<evidence type="ECO:0000256" key="4">
    <source>
        <dbReference type="PROSITE-ProRule" id="PRU00175"/>
    </source>
</evidence>
<evidence type="ECO:0000256" key="2">
    <source>
        <dbReference type="ARBA" id="ARBA00022771"/>
    </source>
</evidence>
<sequence>MNCLNCLEPFGTKTNIPKRLPCGHNVCDLCLHTLSCRQQILLLDKIDCPGCDEKFDTTIVMNAPTNQNTLKAINESLFTENNITVIHIPDIKTNESFKKKIHDGKKIRRVSSKFQFKKPVHERKYICADCSKKISVKDIEKKCRYCSACYEYSSHLRISCLECCVNCHNGHKLATISTLREGDKRLWEDLKDFSNRISEASITFDMIYEKIEFNLIDDSLKIQKLKEIKDSIMNEINRKNSKAISSVEKSIKYPTKLPHSLGFIRNIKKIQLSAYLEIYKLIGTCQKYYESTLFKINDKKSIINQSSISNSTSTIDMTLCSYNFIETLLKLNTEIQFTFIFDAIKSVMQRIENIYDNPTNQIRSLLACVTPLNQLIHKNMSEMGLLMLQGIYGECFKRLIDMWRKDCEINIKETDIWKCIQTSYVELLKVGSEIWTSEDINRMILVQDLSYLCKMFPESCDSSITTLCLIEQTRFMTATSNVVARRGNSTLNSTFDKSRDNYNELVKIHIALIEEQLIECRNKQKMMELRSTAKISPVSVPIKKSFFKVKFGKLFKRNAKFLSIKG</sequence>
<dbReference type="Proteomes" id="UP000038045">
    <property type="component" value="Unplaced"/>
</dbReference>
<dbReference type="InterPro" id="IPR013083">
    <property type="entry name" value="Znf_RING/FYVE/PHD"/>
</dbReference>
<dbReference type="SUPFAM" id="SSF57850">
    <property type="entry name" value="RING/U-box"/>
    <property type="match status" value="1"/>
</dbReference>
<dbReference type="PROSITE" id="PS00518">
    <property type="entry name" value="ZF_RING_1"/>
    <property type="match status" value="1"/>
</dbReference>
<keyword evidence="3" id="KW-0862">Zinc</keyword>
<keyword evidence="1" id="KW-0479">Metal-binding</keyword>
<dbReference type="WBParaSite" id="PTRK_0001636700.1">
    <property type="protein sequence ID" value="PTRK_0001636700.1"/>
    <property type="gene ID" value="PTRK_0001636700"/>
</dbReference>
<evidence type="ECO:0000313" key="7">
    <source>
        <dbReference type="WBParaSite" id="PTRK_0001636700.1"/>
    </source>
</evidence>
<dbReference type="InterPro" id="IPR017907">
    <property type="entry name" value="Znf_RING_CS"/>
</dbReference>
<dbReference type="AlphaFoldDB" id="A0A0N5A414"/>
<keyword evidence="6" id="KW-1185">Reference proteome</keyword>
<proteinExistence type="predicted"/>
<dbReference type="Gene3D" id="3.30.40.10">
    <property type="entry name" value="Zinc/RING finger domain, C3HC4 (zinc finger)"/>
    <property type="match status" value="1"/>
</dbReference>
<feature type="domain" description="RING-type" evidence="5">
    <location>
        <begin position="3"/>
        <end position="52"/>
    </location>
</feature>
<dbReference type="GO" id="GO:0008270">
    <property type="term" value="F:zinc ion binding"/>
    <property type="evidence" value="ECO:0007669"/>
    <property type="project" value="UniProtKB-KW"/>
</dbReference>
<evidence type="ECO:0000259" key="5">
    <source>
        <dbReference type="PROSITE" id="PS50089"/>
    </source>
</evidence>
<name>A0A0N5A414_PARTI</name>
<keyword evidence="2 4" id="KW-0863">Zinc-finger</keyword>
<evidence type="ECO:0000256" key="3">
    <source>
        <dbReference type="ARBA" id="ARBA00022833"/>
    </source>
</evidence>
<reference evidence="7" key="1">
    <citation type="submission" date="2017-02" db="UniProtKB">
        <authorList>
            <consortium name="WormBaseParasite"/>
        </authorList>
    </citation>
    <scope>IDENTIFICATION</scope>
</reference>
<organism evidence="6 7">
    <name type="scientific">Parastrongyloides trichosuri</name>
    <name type="common">Possum-specific nematode worm</name>
    <dbReference type="NCBI Taxonomy" id="131310"/>
    <lineage>
        <taxon>Eukaryota</taxon>
        <taxon>Metazoa</taxon>
        <taxon>Ecdysozoa</taxon>
        <taxon>Nematoda</taxon>
        <taxon>Chromadorea</taxon>
        <taxon>Rhabditida</taxon>
        <taxon>Tylenchina</taxon>
        <taxon>Panagrolaimomorpha</taxon>
        <taxon>Strongyloidoidea</taxon>
        <taxon>Strongyloididae</taxon>
        <taxon>Parastrongyloides</taxon>
    </lineage>
</organism>
<dbReference type="STRING" id="131310.A0A0N5A414"/>
<dbReference type="PROSITE" id="PS50089">
    <property type="entry name" value="ZF_RING_2"/>
    <property type="match status" value="1"/>
</dbReference>